<evidence type="ECO:0000259" key="4">
    <source>
        <dbReference type="PROSITE" id="PS01124"/>
    </source>
</evidence>
<keyword evidence="6" id="KW-1185">Reference proteome</keyword>
<dbReference type="Pfam" id="PF12833">
    <property type="entry name" value="HTH_18"/>
    <property type="match status" value="1"/>
</dbReference>
<protein>
    <submittedName>
        <fullName evidence="5">DNA-binding transcriptional regulator</fullName>
    </submittedName>
</protein>
<accession>A0A5M6D282</accession>
<dbReference type="PROSITE" id="PS01124">
    <property type="entry name" value="HTH_ARAC_FAMILY_2"/>
    <property type="match status" value="1"/>
</dbReference>
<reference evidence="5 6" key="1">
    <citation type="submission" date="2019-08" db="EMBL/GenBank/DDBJ databases">
        <authorList>
            <person name="Dhanesh K."/>
            <person name="Kumar G."/>
            <person name="Sasikala C."/>
            <person name="Venkata Ramana C."/>
        </authorList>
    </citation>
    <scope>NUCLEOTIDE SEQUENCE [LARGE SCALE GENOMIC DNA]</scope>
    <source>
        <strain evidence="5 6">JC645</strain>
    </source>
</reference>
<dbReference type="Gene3D" id="3.40.50.2300">
    <property type="match status" value="2"/>
</dbReference>
<dbReference type="InterPro" id="IPR009057">
    <property type="entry name" value="Homeodomain-like_sf"/>
</dbReference>
<dbReference type="InterPro" id="IPR028082">
    <property type="entry name" value="Peripla_BP_I"/>
</dbReference>
<name>A0A5M6D282_9BACT</name>
<dbReference type="SUPFAM" id="SSF53822">
    <property type="entry name" value="Periplasmic binding protein-like I"/>
    <property type="match status" value="1"/>
</dbReference>
<dbReference type="AlphaFoldDB" id="A0A5M6D282"/>
<dbReference type="SUPFAM" id="SSF46689">
    <property type="entry name" value="Homeodomain-like"/>
    <property type="match status" value="2"/>
</dbReference>
<dbReference type="CDD" id="cd01543">
    <property type="entry name" value="PBP1_XylR"/>
    <property type="match status" value="1"/>
</dbReference>
<proteinExistence type="predicted"/>
<dbReference type="PANTHER" id="PTHR30146:SF24">
    <property type="entry name" value="XYLOSE OPERON REGULATORY PROTEIN"/>
    <property type="match status" value="1"/>
</dbReference>
<organism evidence="5 6">
    <name type="scientific">Roseiconus nitratireducens</name>
    <dbReference type="NCBI Taxonomy" id="2605748"/>
    <lineage>
        <taxon>Bacteria</taxon>
        <taxon>Pseudomonadati</taxon>
        <taxon>Planctomycetota</taxon>
        <taxon>Planctomycetia</taxon>
        <taxon>Pirellulales</taxon>
        <taxon>Pirellulaceae</taxon>
        <taxon>Roseiconus</taxon>
    </lineage>
</organism>
<sequence length="389" mass="44355">MTRRSVALLIETSNGYCRGLLEGICRFAQTRGDWSIQLNEQERGASPPGWLKDWRGDGIIARIETDQIGLQLQELRLPIVDLSAARLLPGIPWADTEDRAISRLAVEHFLDRGFVNLSFCGDPGFAWSNSRRDWFRQFAEEAGCRYFEYQTTHRYDAEYQWDKVRSSLSRWLKQLPKPVAIMGCNDYQGQLLLDVCRTASIEVPEKVAVLGVDNDSLICNLCQPQLSSVIPNTFSTGFEAAELLERMMNGEPVDANKPLVTQPRGIELRASTDTIAIEDPDVAKALIYIRRHAFENIRVADVLRESSISRRALEHRFTKVLGHTPHEELSRIRLQRIKQLLSDTNYRVTDIAKRTGYEYPEYMTAAFKRAVGVTPSEYRNQSQGQVLME</sequence>
<evidence type="ECO:0000256" key="1">
    <source>
        <dbReference type="ARBA" id="ARBA00023015"/>
    </source>
</evidence>
<evidence type="ECO:0000256" key="2">
    <source>
        <dbReference type="ARBA" id="ARBA00023125"/>
    </source>
</evidence>
<keyword evidence="3" id="KW-0804">Transcription</keyword>
<dbReference type="InterPro" id="IPR018060">
    <property type="entry name" value="HTH_AraC"/>
</dbReference>
<evidence type="ECO:0000313" key="5">
    <source>
        <dbReference type="EMBL" id="KAA5540720.1"/>
    </source>
</evidence>
<evidence type="ECO:0000313" key="6">
    <source>
        <dbReference type="Proteomes" id="UP000324479"/>
    </source>
</evidence>
<dbReference type="SMART" id="SM00342">
    <property type="entry name" value="HTH_ARAC"/>
    <property type="match status" value="1"/>
</dbReference>
<evidence type="ECO:0000256" key="3">
    <source>
        <dbReference type="ARBA" id="ARBA00023163"/>
    </source>
</evidence>
<dbReference type="Gene3D" id="1.10.10.60">
    <property type="entry name" value="Homeodomain-like"/>
    <property type="match status" value="1"/>
</dbReference>
<keyword evidence="2 5" id="KW-0238">DNA-binding</keyword>
<dbReference type="PANTHER" id="PTHR30146">
    <property type="entry name" value="LACI-RELATED TRANSCRIPTIONAL REPRESSOR"/>
    <property type="match status" value="1"/>
</dbReference>
<comment type="caution">
    <text evidence="5">The sequence shown here is derived from an EMBL/GenBank/DDBJ whole genome shotgun (WGS) entry which is preliminary data.</text>
</comment>
<dbReference type="InterPro" id="IPR046335">
    <property type="entry name" value="LacI/GalR-like_sensor"/>
</dbReference>
<feature type="domain" description="HTH araC/xylS-type" evidence="4">
    <location>
        <begin position="283"/>
        <end position="381"/>
    </location>
</feature>
<keyword evidence="1" id="KW-0805">Transcription regulation</keyword>
<dbReference type="GO" id="GO:0003700">
    <property type="term" value="F:DNA-binding transcription factor activity"/>
    <property type="evidence" value="ECO:0007669"/>
    <property type="project" value="InterPro"/>
</dbReference>
<dbReference type="RefSeq" id="WP_150078284.1">
    <property type="nucleotide sequence ID" value="NZ_VWOX01000012.1"/>
</dbReference>
<dbReference type="Pfam" id="PF13377">
    <property type="entry name" value="Peripla_BP_3"/>
    <property type="match status" value="1"/>
</dbReference>
<gene>
    <name evidence="5" type="ORF">FYK55_20235</name>
</gene>
<dbReference type="InterPro" id="IPR054031">
    <property type="entry name" value="XylR_PBP1"/>
</dbReference>
<dbReference type="GO" id="GO:0000976">
    <property type="term" value="F:transcription cis-regulatory region binding"/>
    <property type="evidence" value="ECO:0007669"/>
    <property type="project" value="TreeGrafter"/>
</dbReference>
<dbReference type="Proteomes" id="UP000324479">
    <property type="component" value="Unassembled WGS sequence"/>
</dbReference>
<dbReference type="Pfam" id="PF22177">
    <property type="entry name" value="PBP1_XylR"/>
    <property type="match status" value="1"/>
</dbReference>
<dbReference type="EMBL" id="VWOX01000012">
    <property type="protein sequence ID" value="KAA5540720.1"/>
    <property type="molecule type" value="Genomic_DNA"/>
</dbReference>